<dbReference type="PANTHER" id="PTHR23416:SF23">
    <property type="entry name" value="ACETYLTRANSFERASE C18B11.09C-RELATED"/>
    <property type="match status" value="1"/>
</dbReference>
<evidence type="ECO:0008006" key="7">
    <source>
        <dbReference type="Google" id="ProtNLM"/>
    </source>
</evidence>
<dbReference type="STRING" id="249352.SAMN05444395_103323"/>
<dbReference type="EMBL" id="LVJE01000013">
    <property type="protein sequence ID" value="OAB27880.1"/>
    <property type="molecule type" value="Genomic_DNA"/>
</dbReference>
<dbReference type="PROSITE" id="PS00101">
    <property type="entry name" value="HEXAPEP_TRANSFERASES"/>
    <property type="match status" value="1"/>
</dbReference>
<evidence type="ECO:0000256" key="4">
    <source>
        <dbReference type="ARBA" id="ARBA00023315"/>
    </source>
</evidence>
<keyword evidence="4" id="KW-0012">Acyltransferase</keyword>
<dbReference type="SUPFAM" id="SSF51161">
    <property type="entry name" value="Trimeric LpxA-like enzymes"/>
    <property type="match status" value="1"/>
</dbReference>
<dbReference type="InterPro" id="IPR011004">
    <property type="entry name" value="Trimer_LpxA-like_sf"/>
</dbReference>
<evidence type="ECO:0000256" key="3">
    <source>
        <dbReference type="ARBA" id="ARBA00022737"/>
    </source>
</evidence>
<reference evidence="5 6" key="1">
    <citation type="submission" date="2016-03" db="EMBL/GenBank/DDBJ databases">
        <title>Draft genome sequence of Flavobacterium fryxellicola DSM 16209.</title>
        <authorList>
            <person name="Shin S.-K."/>
            <person name="Yi H."/>
        </authorList>
    </citation>
    <scope>NUCLEOTIDE SEQUENCE [LARGE SCALE GENOMIC DNA]</scope>
    <source>
        <strain evidence="5 6">DSM 16209</strain>
    </source>
</reference>
<dbReference type="AlphaFoldDB" id="A0A167WZD4"/>
<dbReference type="CDD" id="cd04647">
    <property type="entry name" value="LbH_MAT_like"/>
    <property type="match status" value="1"/>
</dbReference>
<keyword evidence="6" id="KW-1185">Reference proteome</keyword>
<dbReference type="InterPro" id="IPR018357">
    <property type="entry name" value="Hexapep_transf_CS"/>
</dbReference>
<dbReference type="InterPro" id="IPR001451">
    <property type="entry name" value="Hexapep"/>
</dbReference>
<proteinExistence type="inferred from homology"/>
<accession>A0A167WZD4</accession>
<protein>
    <recommendedName>
        <fullName evidence="7">Acetyltransferase</fullName>
    </recommendedName>
</protein>
<dbReference type="Proteomes" id="UP000077164">
    <property type="component" value="Unassembled WGS sequence"/>
</dbReference>
<evidence type="ECO:0000313" key="5">
    <source>
        <dbReference type="EMBL" id="OAB27880.1"/>
    </source>
</evidence>
<name>A0A167WZD4_9FLAO</name>
<keyword evidence="3" id="KW-0677">Repeat</keyword>
<organism evidence="5 6">
    <name type="scientific">Flavobacterium fryxellicola</name>
    <dbReference type="NCBI Taxonomy" id="249352"/>
    <lineage>
        <taxon>Bacteria</taxon>
        <taxon>Pseudomonadati</taxon>
        <taxon>Bacteroidota</taxon>
        <taxon>Flavobacteriia</taxon>
        <taxon>Flavobacteriales</taxon>
        <taxon>Flavobacteriaceae</taxon>
        <taxon>Flavobacterium</taxon>
    </lineage>
</organism>
<dbReference type="InterPro" id="IPR051159">
    <property type="entry name" value="Hexapeptide_acetyltransf"/>
</dbReference>
<dbReference type="RefSeq" id="WP_066079677.1">
    <property type="nucleotide sequence ID" value="NZ_FRDK01000003.1"/>
</dbReference>
<evidence type="ECO:0000313" key="6">
    <source>
        <dbReference type="Proteomes" id="UP000077164"/>
    </source>
</evidence>
<dbReference type="Gene3D" id="2.160.10.10">
    <property type="entry name" value="Hexapeptide repeat proteins"/>
    <property type="match status" value="1"/>
</dbReference>
<sequence length="197" mass="21647">MKNLIIKILKLIYHYFIVNEITKEKTIDGLSIGTNTDNNAIITVKYPEKSKIEIGHDCLIYGNISTETETANIIIGNNVYIGRSTIFATIEIIIEDDVLISSDCLIQDTDNHNFSRVIRKKDTSDAKTKKNQQWDLVNKKPIKICAGSWIGAKVIILKGVTIGEGAIVGAGSVVTKSVAPYTIVAGNPAKFIKNALR</sequence>
<evidence type="ECO:0000256" key="1">
    <source>
        <dbReference type="ARBA" id="ARBA00007274"/>
    </source>
</evidence>
<dbReference type="PANTHER" id="PTHR23416">
    <property type="entry name" value="SIALIC ACID SYNTHASE-RELATED"/>
    <property type="match status" value="1"/>
</dbReference>
<dbReference type="OrthoDB" id="9812571at2"/>
<keyword evidence="2" id="KW-0808">Transferase</keyword>
<dbReference type="Pfam" id="PF00132">
    <property type="entry name" value="Hexapep"/>
    <property type="match status" value="1"/>
</dbReference>
<gene>
    <name evidence="5" type="ORF">FBFR_08415</name>
</gene>
<dbReference type="GO" id="GO:0008374">
    <property type="term" value="F:O-acyltransferase activity"/>
    <property type="evidence" value="ECO:0007669"/>
    <property type="project" value="TreeGrafter"/>
</dbReference>
<comment type="caution">
    <text evidence="5">The sequence shown here is derived from an EMBL/GenBank/DDBJ whole genome shotgun (WGS) entry which is preliminary data.</text>
</comment>
<comment type="similarity">
    <text evidence="1">Belongs to the transferase hexapeptide repeat family.</text>
</comment>
<evidence type="ECO:0000256" key="2">
    <source>
        <dbReference type="ARBA" id="ARBA00022679"/>
    </source>
</evidence>